<dbReference type="OrthoDB" id="6126910at2759"/>
<dbReference type="InterPro" id="IPR024810">
    <property type="entry name" value="MAB21L/cGLR"/>
</dbReference>
<evidence type="ECO:0000256" key="4">
    <source>
        <dbReference type="ARBA" id="ARBA00022695"/>
    </source>
</evidence>
<gene>
    <name evidence="11" type="ORF">MCOR_33591</name>
</gene>
<keyword evidence="3" id="KW-0808">Transferase</keyword>
<protein>
    <recommendedName>
        <fullName evidence="10">MYND-type domain-containing protein</fullName>
    </recommendedName>
</protein>
<evidence type="ECO:0000256" key="3">
    <source>
        <dbReference type="ARBA" id="ARBA00022679"/>
    </source>
</evidence>
<sequence>MSSEEALAAMSDITESFREFIHREKTKDSIRTCELYNQDTEGSAVLANATRLIEPPSVRTTSIYSRSGIIPPKEANQQSDVQSVRTTIELKKNTSMPIAHNLHQVCKMPNGKHGESQKENKAERTDSELILPPEEAFAAKLYIRESFLKFLYREKTKDLIRTSEPYDQDIEGSAVPANATRVTEPTSLEKQNDSTWLFKVLDTIGVNDGYRKICREEAIIQEIISTFTMDISLWHVGSYSEGTFIPSIESDADSILCHEELNVVEAIHAISIDDIKRPSLLIVRESNTPAGYVKLQLVARCVPIMSKHWPAICVPCPGIKPFFTTDKFDRIVLSGILTENLDKCPLLSRAKNKPAAKLENYPTINIDVVQCYRCKTWPTMANEWLSRQRCYGWPTTKTIEELKLLGSFVVRKGHPFSPEIDLEWRISLSLQDRKLILNLTDVQYKCYVVLKTLNRDILRLDCITTYHWKTCLFYMIEENESTVWERKLLFHCVKLCIEKMLKWVTLGCCPNYFIPGENLFEGRMNDSLKEDSKKKLVEILNVGFAILDRVQSYNICDYMRARTHFKWFKKVIAENKKIYTEKVFMRKAVLYKSAMRGVSMLFEKIKSIEKTPNVIEIFWRMLDHIQHIKTVSEHTQQETSHALSLLLPFIYTCLASNISAMCIQQSNPQVRDFLLLGSYTYFMKGDLPGRLKFISVLYAAGCYKECAWYLDQEDEEYILKNPFACVCEYIIGVRGPPVTSTCITEIPQLKMSTCLLFLPSELPVIPSVLKFEIFKNYGISSHKTASDDYLWNWDHLASVDSNVFYFLLKFLVNREVKKVKLSTDALYDIQKIGDCLFESNVIHRDVAYNLLAWCYCSVGWTCRALWFLRQSWHVHRPLSPLIFLIKKEKKQQHHLLNSAKIHFLVILYNIWFGRNQAIFNFCFQCFEFCKEAHQKCSNCQTATYCSEKCKQINWTIHEAVCELVCSYSHV</sequence>
<evidence type="ECO:0000256" key="9">
    <source>
        <dbReference type="PROSITE-ProRule" id="PRU00134"/>
    </source>
</evidence>
<reference evidence="11 12" key="1">
    <citation type="submission" date="2020-06" db="EMBL/GenBank/DDBJ databases">
        <authorList>
            <person name="Li R."/>
            <person name="Bekaert M."/>
        </authorList>
    </citation>
    <scope>NUCLEOTIDE SEQUENCE [LARGE SCALE GENOMIC DNA]</scope>
    <source>
        <strain evidence="12">wild</strain>
    </source>
</reference>
<evidence type="ECO:0000256" key="1">
    <source>
        <dbReference type="ARBA" id="ARBA00001946"/>
    </source>
</evidence>
<dbReference type="PROSITE" id="PS50865">
    <property type="entry name" value="ZF_MYND_2"/>
    <property type="match status" value="1"/>
</dbReference>
<dbReference type="PROSITE" id="PS01360">
    <property type="entry name" value="ZF_MYND_1"/>
    <property type="match status" value="1"/>
</dbReference>
<dbReference type="SUPFAM" id="SSF144232">
    <property type="entry name" value="HIT/MYND zinc finger-like"/>
    <property type="match status" value="1"/>
</dbReference>
<dbReference type="InterPro" id="IPR046906">
    <property type="entry name" value="Mab-21_HhH/H2TH-like"/>
</dbReference>
<dbReference type="SMART" id="SM01265">
    <property type="entry name" value="Mab-21"/>
    <property type="match status" value="1"/>
</dbReference>
<evidence type="ECO:0000259" key="10">
    <source>
        <dbReference type="PROSITE" id="PS50865"/>
    </source>
</evidence>
<comment type="similarity">
    <text evidence="2">Belongs to the mab-21 family.</text>
</comment>
<evidence type="ECO:0000256" key="7">
    <source>
        <dbReference type="ARBA" id="ARBA00022833"/>
    </source>
</evidence>
<name>A0A6J8CS21_MYTCO</name>
<dbReference type="PANTHER" id="PTHR10656:SF42">
    <property type="entry name" value="CYCLIC GMP-AMP SYNTHASE-LIKE PROTEIN-RELATED"/>
    <property type="match status" value="1"/>
</dbReference>
<feature type="domain" description="MYND-type" evidence="10">
    <location>
        <begin position="922"/>
        <end position="961"/>
    </location>
</feature>
<keyword evidence="5" id="KW-0479">Metal-binding</keyword>
<evidence type="ECO:0000256" key="2">
    <source>
        <dbReference type="ARBA" id="ARBA00008307"/>
    </source>
</evidence>
<proteinExistence type="inferred from homology"/>
<keyword evidence="8" id="KW-0460">Magnesium</keyword>
<evidence type="ECO:0000256" key="8">
    <source>
        <dbReference type="ARBA" id="ARBA00022842"/>
    </source>
</evidence>
<keyword evidence="7" id="KW-0862">Zinc</keyword>
<dbReference type="Pfam" id="PF20266">
    <property type="entry name" value="Mab-21_C"/>
    <property type="match status" value="1"/>
</dbReference>
<dbReference type="Proteomes" id="UP000507470">
    <property type="component" value="Unassembled WGS sequence"/>
</dbReference>
<dbReference type="EMBL" id="CACVKT020005998">
    <property type="protein sequence ID" value="CAC5399318.1"/>
    <property type="molecule type" value="Genomic_DNA"/>
</dbReference>
<dbReference type="Pfam" id="PF01753">
    <property type="entry name" value="zf-MYND"/>
    <property type="match status" value="1"/>
</dbReference>
<evidence type="ECO:0000313" key="11">
    <source>
        <dbReference type="EMBL" id="CAC5399318.1"/>
    </source>
</evidence>
<keyword evidence="4" id="KW-0548">Nucleotidyltransferase</keyword>
<organism evidence="11 12">
    <name type="scientific">Mytilus coruscus</name>
    <name type="common">Sea mussel</name>
    <dbReference type="NCBI Taxonomy" id="42192"/>
    <lineage>
        <taxon>Eukaryota</taxon>
        <taxon>Metazoa</taxon>
        <taxon>Spiralia</taxon>
        <taxon>Lophotrochozoa</taxon>
        <taxon>Mollusca</taxon>
        <taxon>Bivalvia</taxon>
        <taxon>Autobranchia</taxon>
        <taxon>Pteriomorphia</taxon>
        <taxon>Mytilida</taxon>
        <taxon>Mytiloidea</taxon>
        <taxon>Mytilidae</taxon>
        <taxon>Mytilinae</taxon>
        <taxon>Mytilus</taxon>
    </lineage>
</organism>
<evidence type="ECO:0000256" key="5">
    <source>
        <dbReference type="ARBA" id="ARBA00022723"/>
    </source>
</evidence>
<evidence type="ECO:0000313" key="12">
    <source>
        <dbReference type="Proteomes" id="UP000507470"/>
    </source>
</evidence>
<dbReference type="PANTHER" id="PTHR10656">
    <property type="entry name" value="CELL FATE DETERMINING PROTEIN MAB21-RELATED"/>
    <property type="match status" value="1"/>
</dbReference>
<dbReference type="Gene3D" id="1.10.1410.40">
    <property type="match status" value="1"/>
</dbReference>
<comment type="cofactor">
    <cofactor evidence="1">
        <name>Mg(2+)</name>
        <dbReference type="ChEBI" id="CHEBI:18420"/>
    </cofactor>
</comment>
<evidence type="ECO:0000256" key="6">
    <source>
        <dbReference type="ARBA" id="ARBA00022771"/>
    </source>
</evidence>
<keyword evidence="12" id="KW-1185">Reference proteome</keyword>
<dbReference type="Gene3D" id="6.10.140.2220">
    <property type="match status" value="1"/>
</dbReference>
<accession>A0A6J8CS21</accession>
<keyword evidence="6 9" id="KW-0863">Zinc-finger</keyword>
<dbReference type="GO" id="GO:0016779">
    <property type="term" value="F:nucleotidyltransferase activity"/>
    <property type="evidence" value="ECO:0007669"/>
    <property type="project" value="UniProtKB-KW"/>
</dbReference>
<dbReference type="InterPro" id="IPR002893">
    <property type="entry name" value="Znf_MYND"/>
</dbReference>
<dbReference type="GO" id="GO:0008270">
    <property type="term" value="F:zinc ion binding"/>
    <property type="evidence" value="ECO:0007669"/>
    <property type="project" value="UniProtKB-KW"/>
</dbReference>
<dbReference type="AlphaFoldDB" id="A0A6J8CS21"/>